<dbReference type="AlphaFoldDB" id="A0AAI8VNF7"/>
<dbReference type="PANTHER" id="PTHR14187">
    <property type="entry name" value="ALPHA KINASE/ELONGATION FACTOR 2 KINASE"/>
    <property type="match status" value="1"/>
</dbReference>
<name>A0AAI8VNF7_9PEZI</name>
<sequence length="565" mass="63648">MASNNREEGTLCIGIDFGTTFTGVAYEFQKGGPEGQASKIEPRCVRFWPAVETAKIDSKVAYDKDGSVSWGREAANKDNHISWFKLLLLEDGDLKSHLQSSKHIKESAERLESLGKDPIDLVTDYLRCVWEHALFQITEEQGNKFMERTPFHVMVTVPAIWPDYALQRMDRALQGSGILRARPSCKDTTYSFILEPEAAAFASILGLGKYETLRAGPTFVIGDLGGGTVDITSFVVRKENLELAEGVEGDGGLCGATFLDQAFLAGITKKISGAKYKSKKLKAWEKMHPTDRRRVLEFWENETKRKYYDGAGRVRFDMGVLGNLRPELWMETDELNDIFATVYKDILALFEVQVKAIFESTGVLPKFIVLVGGLGGCNYIYEKLKAHYDGRIEILRERSDASWTAVARGAVIAGSNKQNREITVHSRVSRYSYSWTKHEEYDPAIHSPLDLDINDVTGDAIARDQMVWFIKRGEKMAVDSPKLYDYVRHFTLDQSGVISFSETIYRSERSEPPVRLAENGTKYEGPYGEALEDGFCEFATIDMKTPVPVEKLPLRGNKDHKHRLL</sequence>
<reference evidence="1" key="1">
    <citation type="submission" date="2023-10" db="EMBL/GenBank/DDBJ databases">
        <authorList>
            <person name="Hackl T."/>
        </authorList>
    </citation>
    <scope>NUCLEOTIDE SEQUENCE</scope>
</reference>
<dbReference type="InterPro" id="IPR043129">
    <property type="entry name" value="ATPase_NBD"/>
</dbReference>
<organism evidence="1 2">
    <name type="scientific">Anthostomella pinea</name>
    <dbReference type="NCBI Taxonomy" id="933095"/>
    <lineage>
        <taxon>Eukaryota</taxon>
        <taxon>Fungi</taxon>
        <taxon>Dikarya</taxon>
        <taxon>Ascomycota</taxon>
        <taxon>Pezizomycotina</taxon>
        <taxon>Sordariomycetes</taxon>
        <taxon>Xylariomycetidae</taxon>
        <taxon>Xylariales</taxon>
        <taxon>Xylariaceae</taxon>
        <taxon>Anthostomella</taxon>
    </lineage>
</organism>
<evidence type="ECO:0000313" key="2">
    <source>
        <dbReference type="Proteomes" id="UP001295740"/>
    </source>
</evidence>
<dbReference type="EMBL" id="CAUWAG010000010">
    <property type="protein sequence ID" value="CAJ2507646.1"/>
    <property type="molecule type" value="Genomic_DNA"/>
</dbReference>
<protein>
    <submittedName>
        <fullName evidence="1">Uu.00g088320.m01.CDS01</fullName>
    </submittedName>
</protein>
<dbReference type="Proteomes" id="UP001295740">
    <property type="component" value="Unassembled WGS sequence"/>
</dbReference>
<proteinExistence type="predicted"/>
<keyword evidence="2" id="KW-1185">Reference proteome</keyword>
<evidence type="ECO:0000313" key="1">
    <source>
        <dbReference type="EMBL" id="CAJ2507646.1"/>
    </source>
</evidence>
<comment type="caution">
    <text evidence="1">The sequence shown here is derived from an EMBL/GenBank/DDBJ whole genome shotgun (WGS) entry which is preliminary data.</text>
</comment>
<accession>A0AAI8VNF7</accession>
<dbReference type="Gene3D" id="3.30.420.40">
    <property type="match status" value="1"/>
</dbReference>
<gene>
    <name evidence="1" type="ORF">KHLLAP_LOCUS8114</name>
</gene>
<dbReference type="SUPFAM" id="SSF53067">
    <property type="entry name" value="Actin-like ATPase domain"/>
    <property type="match status" value="2"/>
</dbReference>
<dbReference type="CDD" id="cd10170">
    <property type="entry name" value="ASKHA_NBD_HSP70"/>
    <property type="match status" value="1"/>
</dbReference>
<dbReference type="PANTHER" id="PTHR14187:SF5">
    <property type="entry name" value="HEAT SHOCK 70 KDA PROTEIN 12A"/>
    <property type="match status" value="1"/>
</dbReference>